<evidence type="ECO:0000313" key="2">
    <source>
        <dbReference type="Proteomes" id="UP000183832"/>
    </source>
</evidence>
<proteinExistence type="predicted"/>
<keyword evidence="2" id="KW-1185">Reference proteome</keyword>
<accession>A0A1J1IGT2</accession>
<dbReference type="Proteomes" id="UP000183832">
    <property type="component" value="Unassembled WGS sequence"/>
</dbReference>
<protein>
    <submittedName>
        <fullName evidence="1">CLUMA_CG012765, isoform A</fullName>
    </submittedName>
</protein>
<name>A0A1J1IGT2_9DIPT</name>
<reference evidence="1 2" key="1">
    <citation type="submission" date="2015-04" db="EMBL/GenBank/DDBJ databases">
        <authorList>
            <person name="Syromyatnikov M.Y."/>
            <person name="Popov V.N."/>
        </authorList>
    </citation>
    <scope>NUCLEOTIDE SEQUENCE [LARGE SCALE GENOMIC DNA]</scope>
</reference>
<evidence type="ECO:0000313" key="1">
    <source>
        <dbReference type="EMBL" id="CRK99461.1"/>
    </source>
</evidence>
<dbReference type="AlphaFoldDB" id="A0A1J1IGT2"/>
<sequence>MFDEEESKKLRIFQREKRLELQLIIQRCSEIKFEYVCLPSVRSDNDLCFGSKNPRKIHLFADDKTVNSYIRKCFKEHFPEPDTLSVTKKTDEETKDEEKEIELKPTYPFASKVPRFLDITIDSSGVYLRKKTFKETPFVIRKSFSAFGTCKKRKLLVTRNFNTTETPGVGTYNLLHYKTNYFQHSFGGDISIKPAFDIVCTATNLDIKCDLCESELKNIYWKSKKTHNLLCRACYDKKIIKIRKATRGVIDQFRIIKAFKEDYEKKRYCDFFHKHSNSKAAIRLMTDKQLKNRISMENFLNTRIEY</sequence>
<gene>
    <name evidence="1" type="primary">putative GH23011</name>
    <name evidence="1" type="ORF">CLUMA_CG012765</name>
</gene>
<dbReference type="EMBL" id="CVRI01000050">
    <property type="protein sequence ID" value="CRK99461.1"/>
    <property type="molecule type" value="Genomic_DNA"/>
</dbReference>
<dbReference type="OrthoDB" id="8189408at2759"/>
<organism evidence="1 2">
    <name type="scientific">Clunio marinus</name>
    <dbReference type="NCBI Taxonomy" id="568069"/>
    <lineage>
        <taxon>Eukaryota</taxon>
        <taxon>Metazoa</taxon>
        <taxon>Ecdysozoa</taxon>
        <taxon>Arthropoda</taxon>
        <taxon>Hexapoda</taxon>
        <taxon>Insecta</taxon>
        <taxon>Pterygota</taxon>
        <taxon>Neoptera</taxon>
        <taxon>Endopterygota</taxon>
        <taxon>Diptera</taxon>
        <taxon>Nematocera</taxon>
        <taxon>Chironomoidea</taxon>
        <taxon>Chironomidae</taxon>
        <taxon>Clunio</taxon>
    </lineage>
</organism>